<evidence type="ECO:0000313" key="4">
    <source>
        <dbReference type="Proteomes" id="UP001488838"/>
    </source>
</evidence>
<protein>
    <recommendedName>
        <fullName evidence="2">MAM domain-containing protein</fullName>
    </recommendedName>
</protein>
<keyword evidence="4" id="KW-1185">Reference proteome</keyword>
<keyword evidence="1" id="KW-0812">Transmembrane</keyword>
<sequence>MNDKNFLRLQSDSQREGQYGRLISPPVHLPRNPVCMEFQYQATGGHGVALQVVREASQESKLLWVIREDQGSEWKHGRIILPSYDMEYQIVFEGVIGKGRSGEIAIDDIRISTDVPLENCMEPISAFAGGTLPPGTEPTVDTVPVQPIPAYWYYVMAAGGAVLVLVSVVLALVLHYHRFRYAAKKTDHSITYKTSHYSNGAPLAVEPTLTIKLEQERGSHC</sequence>
<evidence type="ECO:0000259" key="2">
    <source>
        <dbReference type="PROSITE" id="PS50060"/>
    </source>
</evidence>
<name>A0AAW0I1A1_MYOGA</name>
<dbReference type="PRINTS" id="PR00020">
    <property type="entry name" value="MAMDOMAIN"/>
</dbReference>
<dbReference type="Proteomes" id="UP001488838">
    <property type="component" value="Unassembled WGS sequence"/>
</dbReference>
<reference evidence="3 4" key="1">
    <citation type="journal article" date="2023" name="bioRxiv">
        <title>Conserved and derived expression patterns and positive selection on dental genes reveal complex evolutionary context of ever-growing rodent molars.</title>
        <authorList>
            <person name="Calamari Z.T."/>
            <person name="Song A."/>
            <person name="Cohen E."/>
            <person name="Akter M."/>
            <person name="Roy R.D."/>
            <person name="Hallikas O."/>
            <person name="Christensen M.M."/>
            <person name="Li P."/>
            <person name="Marangoni P."/>
            <person name="Jernvall J."/>
            <person name="Klein O.D."/>
        </authorList>
    </citation>
    <scope>NUCLEOTIDE SEQUENCE [LARGE SCALE GENOMIC DNA]</scope>
    <source>
        <strain evidence="3">V071</strain>
    </source>
</reference>
<dbReference type="PANTHER" id="PTHR23282:SF101">
    <property type="entry name" value="MAM DOMAIN-CONTAINING PROTEIN"/>
    <property type="match status" value="1"/>
</dbReference>
<evidence type="ECO:0000313" key="3">
    <source>
        <dbReference type="EMBL" id="KAK7808064.1"/>
    </source>
</evidence>
<dbReference type="SMART" id="SM00137">
    <property type="entry name" value="MAM"/>
    <property type="match status" value="1"/>
</dbReference>
<dbReference type="GO" id="GO:0016020">
    <property type="term" value="C:membrane"/>
    <property type="evidence" value="ECO:0007669"/>
    <property type="project" value="InterPro"/>
</dbReference>
<accession>A0AAW0I1A1</accession>
<dbReference type="AlphaFoldDB" id="A0AAW0I1A1"/>
<dbReference type="EMBL" id="JBBHLL010000249">
    <property type="protein sequence ID" value="KAK7808064.1"/>
    <property type="molecule type" value="Genomic_DNA"/>
</dbReference>
<feature type="transmembrane region" description="Helical" evidence="1">
    <location>
        <begin position="151"/>
        <end position="174"/>
    </location>
</feature>
<dbReference type="Pfam" id="PF00629">
    <property type="entry name" value="MAM"/>
    <property type="match status" value="1"/>
</dbReference>
<dbReference type="Gene3D" id="2.60.120.200">
    <property type="match status" value="1"/>
</dbReference>
<dbReference type="PROSITE" id="PS50060">
    <property type="entry name" value="MAM_2"/>
    <property type="match status" value="1"/>
</dbReference>
<dbReference type="PANTHER" id="PTHR23282">
    <property type="entry name" value="APICAL ENDOSOMAL GLYCOPROTEIN PRECURSOR"/>
    <property type="match status" value="1"/>
</dbReference>
<organism evidence="3 4">
    <name type="scientific">Myodes glareolus</name>
    <name type="common">Bank vole</name>
    <name type="synonym">Clethrionomys glareolus</name>
    <dbReference type="NCBI Taxonomy" id="447135"/>
    <lineage>
        <taxon>Eukaryota</taxon>
        <taxon>Metazoa</taxon>
        <taxon>Chordata</taxon>
        <taxon>Craniata</taxon>
        <taxon>Vertebrata</taxon>
        <taxon>Euteleostomi</taxon>
        <taxon>Mammalia</taxon>
        <taxon>Eutheria</taxon>
        <taxon>Euarchontoglires</taxon>
        <taxon>Glires</taxon>
        <taxon>Rodentia</taxon>
        <taxon>Myomorpha</taxon>
        <taxon>Muroidea</taxon>
        <taxon>Cricetidae</taxon>
        <taxon>Arvicolinae</taxon>
        <taxon>Myodes</taxon>
    </lineage>
</organism>
<keyword evidence="1" id="KW-0472">Membrane</keyword>
<gene>
    <name evidence="3" type="ORF">U0070_026501</name>
</gene>
<keyword evidence="1" id="KW-1133">Transmembrane helix</keyword>
<comment type="caution">
    <text evidence="3">The sequence shown here is derived from an EMBL/GenBank/DDBJ whole genome shotgun (WGS) entry which is preliminary data.</text>
</comment>
<feature type="domain" description="MAM" evidence="2">
    <location>
        <begin position="1"/>
        <end position="122"/>
    </location>
</feature>
<dbReference type="FunFam" id="2.60.120.200:FF:000042">
    <property type="entry name" value="Neuropilin"/>
    <property type="match status" value="1"/>
</dbReference>
<proteinExistence type="predicted"/>
<dbReference type="CDD" id="cd06263">
    <property type="entry name" value="MAM"/>
    <property type="match status" value="1"/>
</dbReference>
<dbReference type="SUPFAM" id="SSF49899">
    <property type="entry name" value="Concanavalin A-like lectins/glucanases"/>
    <property type="match status" value="1"/>
</dbReference>
<dbReference type="InterPro" id="IPR000998">
    <property type="entry name" value="MAM_dom"/>
</dbReference>
<dbReference type="InterPro" id="IPR051560">
    <property type="entry name" value="MAM_domain-containing"/>
</dbReference>
<evidence type="ECO:0000256" key="1">
    <source>
        <dbReference type="SAM" id="Phobius"/>
    </source>
</evidence>
<dbReference type="InterPro" id="IPR013320">
    <property type="entry name" value="ConA-like_dom_sf"/>
</dbReference>